<dbReference type="KEGG" id="asag:FGM00_14830"/>
<evidence type="ECO:0000256" key="6">
    <source>
        <dbReference type="ARBA" id="ARBA00022490"/>
    </source>
</evidence>
<comment type="subcellular location">
    <subcellularLocation>
        <location evidence="2">Cytoplasm</location>
    </subcellularLocation>
</comment>
<comment type="catalytic activity">
    <reaction evidence="11">
        <text>alpha-D-glucose = beta-D-glucose</text>
        <dbReference type="Rhea" id="RHEA:10264"/>
        <dbReference type="ChEBI" id="CHEBI:15903"/>
        <dbReference type="ChEBI" id="CHEBI:17925"/>
        <dbReference type="EC" id="5.1.3.3"/>
    </reaction>
</comment>
<dbReference type="UniPathway" id="UPA00242"/>
<dbReference type="InterPro" id="IPR015443">
    <property type="entry name" value="Aldose_1-epimerase"/>
</dbReference>
<dbReference type="InterPro" id="IPR014718">
    <property type="entry name" value="GH-type_carb-bd"/>
</dbReference>
<dbReference type="PANTHER" id="PTHR10091:SF0">
    <property type="entry name" value="GALACTOSE MUTAROTASE"/>
    <property type="match status" value="1"/>
</dbReference>
<evidence type="ECO:0000256" key="3">
    <source>
        <dbReference type="ARBA" id="ARBA00005028"/>
    </source>
</evidence>
<keyword evidence="8" id="KW-0106">Calcium</keyword>
<gene>
    <name evidence="15" type="ORF">FGM00_14830</name>
</gene>
<accession>A0A5B7SUX6</accession>
<name>A0A5B7SUX6_9FLAO</name>
<keyword evidence="7" id="KW-0597">Phosphoprotein</keyword>
<dbReference type="PIRSF" id="PIRSF005096">
    <property type="entry name" value="GALM"/>
    <property type="match status" value="1"/>
</dbReference>
<keyword evidence="9 11" id="KW-0413">Isomerase</keyword>
<evidence type="ECO:0000256" key="4">
    <source>
        <dbReference type="ARBA" id="ARBA00006206"/>
    </source>
</evidence>
<reference evidence="15 16" key="1">
    <citation type="submission" date="2019-05" db="EMBL/GenBank/DDBJ databases">
        <title>Genome sequencing of F202Z8.</title>
        <authorList>
            <person name="Kwon Y.M."/>
        </authorList>
    </citation>
    <scope>NUCLEOTIDE SEQUENCE [LARGE SCALE GENOMIC DNA]</scope>
    <source>
        <strain evidence="15 16">F202Z8</strain>
    </source>
</reference>
<evidence type="ECO:0000256" key="7">
    <source>
        <dbReference type="ARBA" id="ARBA00022553"/>
    </source>
</evidence>
<comment type="cofactor">
    <cofactor evidence="1">
        <name>Ca(2+)</name>
        <dbReference type="ChEBI" id="CHEBI:29108"/>
    </cofactor>
</comment>
<feature type="binding site" evidence="13">
    <location>
        <position position="285"/>
    </location>
    <ligand>
        <name>beta-D-galactose</name>
        <dbReference type="ChEBI" id="CHEBI:27667"/>
    </ligand>
</feature>
<evidence type="ECO:0000256" key="2">
    <source>
        <dbReference type="ARBA" id="ARBA00004496"/>
    </source>
</evidence>
<proteinExistence type="inferred from homology"/>
<comment type="pathway">
    <text evidence="3 11">Carbohydrate metabolism; hexose metabolism.</text>
</comment>
<keyword evidence="6" id="KW-0963">Cytoplasm</keyword>
<evidence type="ECO:0000256" key="5">
    <source>
        <dbReference type="ARBA" id="ARBA00011245"/>
    </source>
</evidence>
<dbReference type="FunFam" id="2.70.98.10:FF:000003">
    <property type="entry name" value="Aldose 1-epimerase"/>
    <property type="match status" value="1"/>
</dbReference>
<dbReference type="GO" id="GO:0005737">
    <property type="term" value="C:cytoplasm"/>
    <property type="evidence" value="ECO:0007669"/>
    <property type="project" value="UniProtKB-SubCell"/>
</dbReference>
<evidence type="ECO:0000256" key="12">
    <source>
        <dbReference type="PIRSR" id="PIRSR005096-1"/>
    </source>
</evidence>
<dbReference type="InterPro" id="IPR047215">
    <property type="entry name" value="Galactose_mutarotase-like"/>
</dbReference>
<feature type="active site" description="Proton donor" evidence="12">
    <location>
        <position position="213"/>
    </location>
</feature>
<dbReference type="PANTHER" id="PTHR10091">
    <property type="entry name" value="ALDOSE-1-EPIMERASE"/>
    <property type="match status" value="1"/>
</dbReference>
<dbReference type="InterPro" id="IPR008183">
    <property type="entry name" value="Aldose_1/G6P_1-epimerase"/>
</dbReference>
<dbReference type="OrthoDB" id="9779408at2"/>
<evidence type="ECO:0000256" key="10">
    <source>
        <dbReference type="ARBA" id="ARBA00023277"/>
    </source>
</evidence>
<dbReference type="EC" id="5.1.3.3" evidence="11"/>
<evidence type="ECO:0000313" key="16">
    <source>
        <dbReference type="Proteomes" id="UP000310017"/>
    </source>
</evidence>
<dbReference type="Pfam" id="PF01263">
    <property type="entry name" value="Aldose_epim"/>
    <property type="match status" value="1"/>
</dbReference>
<evidence type="ECO:0000256" key="9">
    <source>
        <dbReference type="ARBA" id="ARBA00023235"/>
    </source>
</evidence>
<dbReference type="SUPFAM" id="SSF74650">
    <property type="entry name" value="Galactose mutarotase-like"/>
    <property type="match status" value="1"/>
</dbReference>
<sequence>MAVSVSICFLLILVSCMQEKKKVGVPENKSNPTTLHSLKTENFTIEIDGKQTGLYTLKNDNGVEITFTDYGQHLVALYLPDKNGNFEDVVLGFDTIDAYINGGGAYMGSVIGRYGNRIAEGKFTLDGTEYTLAQNNNGNHLHGGIKGFHAVVWDANQLSNSEIEFERTSPDMEEGYPGNLKVKVTYTLSDENELNIKYTATTDKTTVLNLTHHSFFNLEGEGNGTVDNHEMRINADAFTPVDAGLIPTGEIKKVAGTPFDFRQMKSIARDIESGDEQLLFAKGYDHNFVLNQGPTDENGLVLAAEVVAPKSGRTLQVYTNEPAIQFYGGNFLNGKDIGKSGKPYPFRGAFCLETQHYPDSPNQPGFPSTVLEPGEVYSSVCMYKFGLIE</sequence>
<protein>
    <recommendedName>
        <fullName evidence="11">Aldose 1-epimerase</fullName>
        <ecNumber evidence="11">5.1.3.3</ecNumber>
    </recommendedName>
</protein>
<evidence type="ECO:0000256" key="1">
    <source>
        <dbReference type="ARBA" id="ARBA00001913"/>
    </source>
</evidence>
<dbReference type="NCBIfam" id="NF008277">
    <property type="entry name" value="PRK11055.1"/>
    <property type="match status" value="1"/>
</dbReference>
<feature type="binding site" evidence="14">
    <location>
        <begin position="116"/>
        <end position="117"/>
    </location>
    <ligand>
        <name>beta-D-galactose</name>
        <dbReference type="ChEBI" id="CHEBI:27667"/>
    </ligand>
</feature>
<evidence type="ECO:0000313" key="15">
    <source>
        <dbReference type="EMBL" id="QCX02386.1"/>
    </source>
</evidence>
<comment type="subunit">
    <text evidence="5">Monomer.</text>
</comment>
<dbReference type="Gene3D" id="2.70.98.10">
    <property type="match status" value="1"/>
</dbReference>
<organism evidence="15 16">
    <name type="scientific">Aggregatimonas sangjinii</name>
    <dbReference type="NCBI Taxonomy" id="2583587"/>
    <lineage>
        <taxon>Bacteria</taxon>
        <taxon>Pseudomonadati</taxon>
        <taxon>Bacteroidota</taxon>
        <taxon>Flavobacteriia</taxon>
        <taxon>Flavobacteriales</taxon>
        <taxon>Flavobacteriaceae</taxon>
        <taxon>Aggregatimonas</taxon>
    </lineage>
</organism>
<dbReference type="CDD" id="cd09019">
    <property type="entry name" value="galactose_mutarotase_like"/>
    <property type="match status" value="1"/>
</dbReference>
<keyword evidence="16" id="KW-1185">Reference proteome</keyword>
<evidence type="ECO:0000256" key="8">
    <source>
        <dbReference type="ARBA" id="ARBA00022837"/>
    </source>
</evidence>
<dbReference type="Proteomes" id="UP000310017">
    <property type="component" value="Chromosome"/>
</dbReference>
<evidence type="ECO:0000256" key="14">
    <source>
        <dbReference type="PIRSR" id="PIRSR005096-3"/>
    </source>
</evidence>
<dbReference type="EMBL" id="CP040710">
    <property type="protein sequence ID" value="QCX02386.1"/>
    <property type="molecule type" value="Genomic_DNA"/>
</dbReference>
<dbReference type="GO" id="GO:0030246">
    <property type="term" value="F:carbohydrate binding"/>
    <property type="evidence" value="ECO:0007669"/>
    <property type="project" value="InterPro"/>
</dbReference>
<dbReference type="GO" id="GO:0033499">
    <property type="term" value="P:galactose catabolic process via UDP-galactose, Leloir pathway"/>
    <property type="evidence" value="ECO:0007669"/>
    <property type="project" value="TreeGrafter"/>
</dbReference>
<feature type="active site" description="Proton acceptor" evidence="12">
    <location>
        <position position="353"/>
    </location>
</feature>
<dbReference type="GO" id="GO:0004034">
    <property type="term" value="F:aldose 1-epimerase activity"/>
    <property type="evidence" value="ECO:0007669"/>
    <property type="project" value="UniProtKB-EC"/>
</dbReference>
<evidence type="ECO:0000256" key="11">
    <source>
        <dbReference type="PIRNR" id="PIRNR005096"/>
    </source>
</evidence>
<dbReference type="GO" id="GO:0006006">
    <property type="term" value="P:glucose metabolic process"/>
    <property type="evidence" value="ECO:0007669"/>
    <property type="project" value="TreeGrafter"/>
</dbReference>
<dbReference type="InterPro" id="IPR011013">
    <property type="entry name" value="Gal_mutarotase_sf_dom"/>
</dbReference>
<keyword evidence="10 11" id="KW-0119">Carbohydrate metabolism</keyword>
<dbReference type="AlphaFoldDB" id="A0A5B7SUX6"/>
<evidence type="ECO:0000256" key="13">
    <source>
        <dbReference type="PIRSR" id="PIRSR005096-2"/>
    </source>
</evidence>
<comment type="similarity">
    <text evidence="4 11">Belongs to the aldose epimerase family.</text>
</comment>